<dbReference type="Proteomes" id="UP000199473">
    <property type="component" value="Unassembled WGS sequence"/>
</dbReference>
<gene>
    <name evidence="5" type="ORF">SAMN02745775_10991</name>
</gene>
<dbReference type="Pfam" id="PF00701">
    <property type="entry name" value="DHDPS"/>
    <property type="match status" value="1"/>
</dbReference>
<dbReference type="InterPro" id="IPR013785">
    <property type="entry name" value="Aldolase_TIM"/>
</dbReference>
<evidence type="ECO:0000313" key="6">
    <source>
        <dbReference type="Proteomes" id="UP000199473"/>
    </source>
</evidence>
<proteinExistence type="inferred from homology"/>
<dbReference type="SUPFAM" id="SSF51569">
    <property type="entry name" value="Aldolase"/>
    <property type="match status" value="1"/>
</dbReference>
<comment type="similarity">
    <text evidence="2">Belongs to the DapA family.</text>
</comment>
<evidence type="ECO:0000256" key="4">
    <source>
        <dbReference type="PIRSR" id="PIRSR001365-2"/>
    </source>
</evidence>
<dbReference type="STRING" id="1123062.SAMN02745775_10991"/>
<keyword evidence="1 2" id="KW-0456">Lyase</keyword>
<dbReference type="SMART" id="SM01130">
    <property type="entry name" value="DHDPS"/>
    <property type="match status" value="1"/>
</dbReference>
<dbReference type="PANTHER" id="PTHR12128:SF19">
    <property type="entry name" value="5-DEHYDRO-4-DEOXYGLUCARATE DEHYDRATASE 2-RELATED"/>
    <property type="match status" value="1"/>
</dbReference>
<dbReference type="Gene3D" id="3.20.20.70">
    <property type="entry name" value="Aldolase class I"/>
    <property type="match status" value="1"/>
</dbReference>
<dbReference type="InterPro" id="IPR002220">
    <property type="entry name" value="DapA-like"/>
</dbReference>
<evidence type="ECO:0000313" key="5">
    <source>
        <dbReference type="EMBL" id="SFK87483.1"/>
    </source>
</evidence>
<organism evidence="5 6">
    <name type="scientific">Falsiroseomonas stagni DSM 19981</name>
    <dbReference type="NCBI Taxonomy" id="1123062"/>
    <lineage>
        <taxon>Bacteria</taxon>
        <taxon>Pseudomonadati</taxon>
        <taxon>Pseudomonadota</taxon>
        <taxon>Alphaproteobacteria</taxon>
        <taxon>Acetobacterales</taxon>
        <taxon>Roseomonadaceae</taxon>
        <taxon>Falsiroseomonas</taxon>
    </lineage>
</organism>
<reference evidence="5 6" key="1">
    <citation type="submission" date="2016-10" db="EMBL/GenBank/DDBJ databases">
        <authorList>
            <person name="de Groot N.N."/>
        </authorList>
    </citation>
    <scope>NUCLEOTIDE SEQUENCE [LARGE SCALE GENOMIC DNA]</scope>
    <source>
        <strain evidence="5 6">DSM 19981</strain>
    </source>
</reference>
<feature type="active site" description="Schiff-base intermediate with substrate" evidence="3">
    <location>
        <position position="166"/>
    </location>
</feature>
<name>A0A1I4D3C6_9PROT</name>
<feature type="active site" description="Proton donor/acceptor" evidence="3">
    <location>
        <position position="142"/>
    </location>
</feature>
<evidence type="ECO:0000256" key="2">
    <source>
        <dbReference type="PIRNR" id="PIRNR001365"/>
    </source>
</evidence>
<evidence type="ECO:0000256" key="1">
    <source>
        <dbReference type="ARBA" id="ARBA00023239"/>
    </source>
</evidence>
<dbReference type="PANTHER" id="PTHR12128">
    <property type="entry name" value="DIHYDRODIPICOLINATE SYNTHASE"/>
    <property type="match status" value="1"/>
</dbReference>
<protein>
    <submittedName>
        <fullName evidence="5">4-hydroxy-tetrahydrodipicolinate synthase</fullName>
    </submittedName>
</protein>
<dbReference type="EMBL" id="FOSQ01000009">
    <property type="protein sequence ID" value="SFK87483.1"/>
    <property type="molecule type" value="Genomic_DNA"/>
</dbReference>
<dbReference type="AlphaFoldDB" id="A0A1I4D3C6"/>
<dbReference type="PIRSF" id="PIRSF001365">
    <property type="entry name" value="DHDPS"/>
    <property type="match status" value="1"/>
</dbReference>
<accession>A0A1I4D3C6</accession>
<evidence type="ECO:0000256" key="3">
    <source>
        <dbReference type="PIRSR" id="PIRSR001365-1"/>
    </source>
</evidence>
<dbReference type="RefSeq" id="WP_092961782.1">
    <property type="nucleotide sequence ID" value="NZ_FOSQ01000009.1"/>
</dbReference>
<dbReference type="CDD" id="cd00408">
    <property type="entry name" value="DHDPS-like"/>
    <property type="match status" value="1"/>
</dbReference>
<sequence>MAVTERVATALRGVSGILVTPFDGDDQPVPGRLAPIVDRAVGAGIGALTVNGNTSEFYGLTLEEARQMQAAVPGIVGGRAVVVAGVGRSVKEAASLAKAAKADGCDAIMIHQPPDPFRAPRGVAAYVERVAEAADGLPVLLYLRDDSGGLDAIAALCAVPGVAGVKWATPNLLNLAAARRAAPHLAWICGLAEPWAPPMTAMGARGFTSGIINVAPHLSMAVLNALAAGDYEAADRAVLAIENFEKLRAQEGNGANVSVVKAALALRGEDVGAARPPAAWPLAPAATEALRGVLAGWDKNAG</sequence>
<dbReference type="GO" id="GO:0008840">
    <property type="term" value="F:4-hydroxy-tetrahydrodipicolinate synthase activity"/>
    <property type="evidence" value="ECO:0007669"/>
    <property type="project" value="TreeGrafter"/>
</dbReference>
<keyword evidence="6" id="KW-1185">Reference proteome</keyword>
<feature type="binding site" evidence="4">
    <location>
        <position position="54"/>
    </location>
    <ligand>
        <name>pyruvate</name>
        <dbReference type="ChEBI" id="CHEBI:15361"/>
    </ligand>
</feature>
<dbReference type="OrthoDB" id="9778880at2"/>